<comment type="similarity">
    <text evidence="1">Belongs to the peptidase S51 family.</text>
</comment>
<evidence type="ECO:0000256" key="2">
    <source>
        <dbReference type="ARBA" id="ARBA00022670"/>
    </source>
</evidence>
<keyword evidence="3" id="KW-0378">Hydrolase</keyword>
<reference evidence="6 7" key="1">
    <citation type="submission" date="2020-02" db="EMBL/GenBank/DDBJ databases">
        <authorList>
            <person name="Zheng R.K."/>
            <person name="Sun C.M."/>
        </authorList>
    </citation>
    <scope>NUCLEOTIDE SEQUENCE [LARGE SCALE GENOMIC DNA]</scope>
    <source>
        <strain evidence="7">zrk13</strain>
    </source>
</reference>
<dbReference type="AlphaFoldDB" id="A0A7L7KRW6"/>
<protein>
    <submittedName>
        <fullName evidence="6">Type 1 glutamine amidotransferase-like domain-containing protein</fullName>
    </submittedName>
</protein>
<keyword evidence="2" id="KW-0645">Protease</keyword>
<dbReference type="Proteomes" id="UP000514720">
    <property type="component" value="Chromosome"/>
</dbReference>
<evidence type="ECO:0000313" key="6">
    <source>
        <dbReference type="EMBL" id="QMS85473.1"/>
    </source>
</evidence>
<evidence type="ECO:0000256" key="5">
    <source>
        <dbReference type="SAM" id="Phobius"/>
    </source>
</evidence>
<dbReference type="SUPFAM" id="SSF52317">
    <property type="entry name" value="Class I glutamine amidotransferase-like"/>
    <property type="match status" value="1"/>
</dbReference>
<dbReference type="RefSeq" id="WP_258877269.1">
    <property type="nucleotide sequence ID" value="NZ_CP048914.1"/>
</dbReference>
<evidence type="ECO:0000256" key="1">
    <source>
        <dbReference type="ARBA" id="ARBA00006534"/>
    </source>
</evidence>
<dbReference type="EMBL" id="CP048914">
    <property type="protein sequence ID" value="QMS85473.1"/>
    <property type="molecule type" value="Genomic_DNA"/>
</dbReference>
<keyword evidence="6" id="KW-0315">Glutamine amidotransferase</keyword>
<accession>A0A7L7KRW6</accession>
<evidence type="ECO:0000256" key="3">
    <source>
        <dbReference type="ARBA" id="ARBA00022801"/>
    </source>
</evidence>
<dbReference type="Pfam" id="PF03575">
    <property type="entry name" value="Peptidase_S51"/>
    <property type="match status" value="1"/>
</dbReference>
<evidence type="ECO:0000313" key="7">
    <source>
        <dbReference type="Proteomes" id="UP000514720"/>
    </source>
</evidence>
<dbReference type="GO" id="GO:0016740">
    <property type="term" value="F:transferase activity"/>
    <property type="evidence" value="ECO:0007669"/>
    <property type="project" value="UniProtKB-KW"/>
</dbReference>
<dbReference type="Gene3D" id="3.40.50.880">
    <property type="match status" value="1"/>
</dbReference>
<feature type="transmembrane region" description="Helical" evidence="5">
    <location>
        <begin position="204"/>
        <end position="225"/>
    </location>
</feature>
<feature type="transmembrane region" description="Helical" evidence="5">
    <location>
        <begin position="231"/>
        <end position="254"/>
    </location>
</feature>
<name>A0A7L7KRW6_9MOLU</name>
<proteinExistence type="inferred from homology"/>
<keyword evidence="5" id="KW-1133">Transmembrane helix</keyword>
<dbReference type="GO" id="GO:0008236">
    <property type="term" value="F:serine-type peptidase activity"/>
    <property type="evidence" value="ECO:0007669"/>
    <property type="project" value="UniProtKB-KW"/>
</dbReference>
<keyword evidence="5" id="KW-0472">Membrane</keyword>
<dbReference type="KEGG" id="xcl:G4Z02_06860"/>
<dbReference type="GO" id="GO:0006508">
    <property type="term" value="P:proteolysis"/>
    <property type="evidence" value="ECO:0007669"/>
    <property type="project" value="UniProtKB-KW"/>
</dbReference>
<dbReference type="InterPro" id="IPR005320">
    <property type="entry name" value="Peptidase_S51"/>
</dbReference>
<keyword evidence="5" id="KW-0812">Transmembrane</keyword>
<gene>
    <name evidence="6" type="ORF">G4Z02_06860</name>
</gene>
<keyword evidence="4" id="KW-0720">Serine protease</keyword>
<dbReference type="InterPro" id="IPR029062">
    <property type="entry name" value="Class_I_gatase-like"/>
</dbReference>
<organism evidence="6 7">
    <name type="scientific">Candidatus Xianfuyuplasma coldseepsis</name>
    <dbReference type="NCBI Taxonomy" id="2782163"/>
    <lineage>
        <taxon>Bacteria</taxon>
        <taxon>Bacillati</taxon>
        <taxon>Mycoplasmatota</taxon>
        <taxon>Mollicutes</taxon>
        <taxon>Candidatus Izemoplasmatales</taxon>
        <taxon>Candidatus Izemoplasmataceae</taxon>
        <taxon>Candidatus Xianfuyuplasma</taxon>
    </lineage>
</organism>
<keyword evidence="7" id="KW-1185">Reference proteome</keyword>
<keyword evidence="6" id="KW-0808">Transferase</keyword>
<evidence type="ECO:0000256" key="4">
    <source>
        <dbReference type="ARBA" id="ARBA00022825"/>
    </source>
</evidence>
<sequence>MVLLTSSGFITDSNIRLARKYIYKTYEKAVIIVTASSYKKQDKHIPELKEQLSKLGLVSELFDFDTDSIEGLSQYDVMVLGGGNPLYLMKQIQRVNAREIIEEFAKNRLLIGVSGGSIVLGKHMDIIQEFNPEFNDDVQLESYQGLNISVNTCPHYDRYQDRYDRFEERIQAVEDFIEAPIYRLEEDMIYVHQLRELSPWIQRAFKFLLFVVIFSMFSVIFSVAIGEGGTLFRIILWLFIGSSTILGGILLGWYSRMKRKRKTFKD</sequence>